<dbReference type="PANTHER" id="PTHR46928:SF1">
    <property type="entry name" value="MESENCHYME-SPECIFIC CELL SURFACE GLYCOPROTEIN"/>
    <property type="match status" value="1"/>
</dbReference>
<dbReference type="AlphaFoldDB" id="A0A7S3P4Q9"/>
<accession>A0A7S3P4Q9</accession>
<dbReference type="PANTHER" id="PTHR46928">
    <property type="entry name" value="MESENCHYME-SPECIFIC CELL SURFACE GLYCOPROTEIN"/>
    <property type="match status" value="1"/>
</dbReference>
<proteinExistence type="predicted"/>
<gene>
    <name evidence="1" type="ORF">ACOF00016_LOCUS2852</name>
</gene>
<reference evidence="1" key="1">
    <citation type="submission" date="2021-01" db="EMBL/GenBank/DDBJ databases">
        <authorList>
            <person name="Corre E."/>
            <person name="Pelletier E."/>
            <person name="Niang G."/>
            <person name="Scheremetjew M."/>
            <person name="Finn R."/>
            <person name="Kale V."/>
            <person name="Holt S."/>
            <person name="Cochrane G."/>
            <person name="Meng A."/>
            <person name="Brown T."/>
            <person name="Cohen L."/>
        </authorList>
    </citation>
    <scope>NUCLEOTIDE SEQUENCE</scope>
    <source>
        <strain evidence="1">CCMP127</strain>
    </source>
</reference>
<protein>
    <submittedName>
        <fullName evidence="1">Uncharacterized protein</fullName>
    </submittedName>
</protein>
<dbReference type="EMBL" id="HBIM01003299">
    <property type="protein sequence ID" value="CAE0404747.1"/>
    <property type="molecule type" value="Transcribed_RNA"/>
</dbReference>
<evidence type="ECO:0000313" key="1">
    <source>
        <dbReference type="EMBL" id="CAE0404747.1"/>
    </source>
</evidence>
<organism evidence="1">
    <name type="scientific">Amphora coffeiformis</name>
    <dbReference type="NCBI Taxonomy" id="265554"/>
    <lineage>
        <taxon>Eukaryota</taxon>
        <taxon>Sar</taxon>
        <taxon>Stramenopiles</taxon>
        <taxon>Ochrophyta</taxon>
        <taxon>Bacillariophyta</taxon>
        <taxon>Bacillariophyceae</taxon>
        <taxon>Bacillariophycidae</taxon>
        <taxon>Thalassiophysales</taxon>
        <taxon>Catenulaceae</taxon>
        <taxon>Amphora</taxon>
    </lineage>
</organism>
<name>A0A7S3P4Q9_9STRA</name>
<dbReference type="InterPro" id="IPR052956">
    <property type="entry name" value="Mesenchyme-surface_protein"/>
</dbReference>
<sequence>MSIPTRLFDPANPMSSASSLFNTACQGSPCVPEAEIDLGSTAIDYESDPSNPIFHRLVLHGGRGWSIFEVPQDPSDLLRLVYDSADTVEKLGCEKFPWAHNAAQNEEFGPAGNLPNSTFFYNFADEETKEVLREMNDPAIDGCEDQGDGMPGACPLSELMDGESNKRGVEINIATIGFACGRLVTAVAGEGNSVSVIYDITDITNPTVFEVIHLSPSSETKSPGIAFNDGTVGEIDTVDILFMSASQSPTGKASLMYVGQSSGTVSLWTFECVEPDDPNIDWTIGEEVDSIKSGVLRRQTEGIIVVALLAALSYLF</sequence>